<name>A0A9X2EJ86_9SPHN</name>
<dbReference type="PROSITE" id="PS50885">
    <property type="entry name" value="HAMP"/>
    <property type="match status" value="1"/>
</dbReference>
<evidence type="ECO:0000256" key="2">
    <source>
        <dbReference type="ARBA" id="ARBA00004651"/>
    </source>
</evidence>
<dbReference type="InterPro" id="IPR004358">
    <property type="entry name" value="Sig_transdc_His_kin-like_C"/>
</dbReference>
<dbReference type="GO" id="GO:0005524">
    <property type="term" value="F:ATP binding"/>
    <property type="evidence" value="ECO:0007669"/>
    <property type="project" value="UniProtKB-KW"/>
</dbReference>
<dbReference type="InterPro" id="IPR036890">
    <property type="entry name" value="HATPase_C_sf"/>
</dbReference>
<dbReference type="EMBL" id="JAMSHT010000001">
    <property type="protein sequence ID" value="MCM8558517.1"/>
    <property type="molecule type" value="Genomic_DNA"/>
</dbReference>
<evidence type="ECO:0000313" key="14">
    <source>
        <dbReference type="Proteomes" id="UP001155128"/>
    </source>
</evidence>
<organism evidence="13 14">
    <name type="scientific">Sphingomicrobium sediminis</name>
    <dbReference type="NCBI Taxonomy" id="2950949"/>
    <lineage>
        <taxon>Bacteria</taxon>
        <taxon>Pseudomonadati</taxon>
        <taxon>Pseudomonadota</taxon>
        <taxon>Alphaproteobacteria</taxon>
        <taxon>Sphingomonadales</taxon>
        <taxon>Sphingomonadaceae</taxon>
        <taxon>Sphingomicrobium</taxon>
    </lineage>
</organism>
<keyword evidence="10" id="KW-1133">Transmembrane helix</keyword>
<dbReference type="Gene3D" id="1.10.287.130">
    <property type="match status" value="1"/>
</dbReference>
<dbReference type="CDD" id="cd00082">
    <property type="entry name" value="HisKA"/>
    <property type="match status" value="1"/>
</dbReference>
<dbReference type="SMART" id="SM00388">
    <property type="entry name" value="HisKA"/>
    <property type="match status" value="1"/>
</dbReference>
<dbReference type="SMART" id="SM00387">
    <property type="entry name" value="HATPase_c"/>
    <property type="match status" value="1"/>
</dbReference>
<proteinExistence type="predicted"/>
<dbReference type="InterPro" id="IPR050980">
    <property type="entry name" value="2C_sensor_his_kinase"/>
</dbReference>
<dbReference type="Pfam" id="PF00512">
    <property type="entry name" value="HisKA"/>
    <property type="match status" value="1"/>
</dbReference>
<protein>
    <recommendedName>
        <fullName evidence="3">histidine kinase</fullName>
        <ecNumber evidence="3">2.7.13.3</ecNumber>
    </recommendedName>
</protein>
<keyword evidence="6" id="KW-0808">Transferase</keyword>
<evidence type="ECO:0000256" key="4">
    <source>
        <dbReference type="ARBA" id="ARBA00022475"/>
    </source>
</evidence>
<dbReference type="InterPro" id="IPR003660">
    <property type="entry name" value="HAMP_dom"/>
</dbReference>
<dbReference type="PANTHER" id="PTHR44936:SF10">
    <property type="entry name" value="SENSOR PROTEIN RSTB"/>
    <property type="match status" value="1"/>
</dbReference>
<accession>A0A9X2EJ86</accession>
<evidence type="ECO:0000256" key="6">
    <source>
        <dbReference type="ARBA" id="ARBA00022679"/>
    </source>
</evidence>
<keyword evidence="9 13" id="KW-0067">ATP-binding</keyword>
<evidence type="ECO:0000259" key="11">
    <source>
        <dbReference type="PROSITE" id="PS50109"/>
    </source>
</evidence>
<dbReference type="Proteomes" id="UP001155128">
    <property type="component" value="Unassembled WGS sequence"/>
</dbReference>
<dbReference type="EC" id="2.7.13.3" evidence="3"/>
<comment type="subcellular location">
    <subcellularLocation>
        <location evidence="2">Cell membrane</location>
        <topology evidence="2">Multi-pass membrane protein</topology>
    </subcellularLocation>
</comment>
<dbReference type="PANTHER" id="PTHR44936">
    <property type="entry name" value="SENSOR PROTEIN CREC"/>
    <property type="match status" value="1"/>
</dbReference>
<dbReference type="AlphaFoldDB" id="A0A9X2EJ86"/>
<dbReference type="SUPFAM" id="SSF47384">
    <property type="entry name" value="Homodimeric domain of signal transducing histidine kinase"/>
    <property type="match status" value="1"/>
</dbReference>
<dbReference type="GO" id="GO:0000155">
    <property type="term" value="F:phosphorelay sensor kinase activity"/>
    <property type="evidence" value="ECO:0007669"/>
    <property type="project" value="InterPro"/>
</dbReference>
<dbReference type="PROSITE" id="PS50109">
    <property type="entry name" value="HIS_KIN"/>
    <property type="match status" value="1"/>
</dbReference>
<evidence type="ECO:0000259" key="12">
    <source>
        <dbReference type="PROSITE" id="PS50885"/>
    </source>
</evidence>
<dbReference type="Gene3D" id="3.30.565.10">
    <property type="entry name" value="Histidine kinase-like ATPase, C-terminal domain"/>
    <property type="match status" value="1"/>
</dbReference>
<comment type="catalytic activity">
    <reaction evidence="1">
        <text>ATP + protein L-histidine = ADP + protein N-phospho-L-histidine.</text>
        <dbReference type="EC" id="2.7.13.3"/>
    </reaction>
</comment>
<dbReference type="Pfam" id="PF02518">
    <property type="entry name" value="HATPase_c"/>
    <property type="match status" value="1"/>
</dbReference>
<dbReference type="GO" id="GO:0005886">
    <property type="term" value="C:plasma membrane"/>
    <property type="evidence" value="ECO:0007669"/>
    <property type="project" value="UniProtKB-SubCell"/>
</dbReference>
<keyword evidence="7" id="KW-0547">Nucleotide-binding</keyword>
<keyword evidence="14" id="KW-1185">Reference proteome</keyword>
<keyword evidence="5" id="KW-0597">Phosphoprotein</keyword>
<dbReference type="PRINTS" id="PR00344">
    <property type="entry name" value="BCTRLSENSOR"/>
</dbReference>
<evidence type="ECO:0000256" key="9">
    <source>
        <dbReference type="ARBA" id="ARBA00022840"/>
    </source>
</evidence>
<dbReference type="InterPro" id="IPR003594">
    <property type="entry name" value="HATPase_dom"/>
</dbReference>
<evidence type="ECO:0000256" key="1">
    <source>
        <dbReference type="ARBA" id="ARBA00000085"/>
    </source>
</evidence>
<keyword evidence="4" id="KW-1003">Cell membrane</keyword>
<dbReference type="RefSeq" id="WP_252115457.1">
    <property type="nucleotide sequence ID" value="NZ_JAMSHT010000001.1"/>
</dbReference>
<evidence type="ECO:0000256" key="3">
    <source>
        <dbReference type="ARBA" id="ARBA00012438"/>
    </source>
</evidence>
<keyword evidence="10" id="KW-0812">Transmembrane</keyword>
<evidence type="ECO:0000256" key="10">
    <source>
        <dbReference type="SAM" id="Phobius"/>
    </source>
</evidence>
<gene>
    <name evidence="13" type="ORF">NDO55_11870</name>
</gene>
<comment type="caution">
    <text evidence="13">The sequence shown here is derived from an EMBL/GenBank/DDBJ whole genome shotgun (WGS) entry which is preliminary data.</text>
</comment>
<evidence type="ECO:0000256" key="8">
    <source>
        <dbReference type="ARBA" id="ARBA00022777"/>
    </source>
</evidence>
<reference evidence="13" key="1">
    <citation type="submission" date="2022-06" db="EMBL/GenBank/DDBJ databases">
        <title>Sphingomicrobium sedimins sp. nov., a marine bacterium isolated from tidal flat.</title>
        <authorList>
            <person name="Kim C.-H."/>
            <person name="Yoo Y."/>
            <person name="Kim J.-J."/>
        </authorList>
    </citation>
    <scope>NUCLEOTIDE SEQUENCE</scope>
    <source>
        <strain evidence="13">GRR-S6-50</strain>
    </source>
</reference>
<feature type="domain" description="Histidine kinase" evidence="11">
    <location>
        <begin position="255"/>
        <end position="456"/>
    </location>
</feature>
<dbReference type="InterPro" id="IPR003661">
    <property type="entry name" value="HisK_dim/P_dom"/>
</dbReference>
<keyword evidence="8" id="KW-0418">Kinase</keyword>
<feature type="domain" description="HAMP" evidence="12">
    <location>
        <begin position="195"/>
        <end position="247"/>
    </location>
</feature>
<dbReference type="SUPFAM" id="SSF55874">
    <property type="entry name" value="ATPase domain of HSP90 chaperone/DNA topoisomerase II/histidine kinase"/>
    <property type="match status" value="1"/>
</dbReference>
<evidence type="ECO:0000256" key="7">
    <source>
        <dbReference type="ARBA" id="ARBA00022741"/>
    </source>
</evidence>
<feature type="transmembrane region" description="Helical" evidence="10">
    <location>
        <begin position="175"/>
        <end position="194"/>
    </location>
</feature>
<keyword evidence="10" id="KW-0472">Membrane</keyword>
<sequence>MRLPRLSLATQVALIVGIAIFVAQLINLSLAVENRRGQLITNAVVPGAQRIALVAADPRLVERVAEFGDRRDRRPMARMMERDRRWIRSQVSDIDPVPPSARDFPRGTEILETTLASSGVQARAARAALLPPSNPREEGREGRVQLMLAVQIEDGRWLSIMAPGPQAVGPLIRALIFQSFLIALAVLIPTLLLLNRVGGSLKRLTRSAQRFDGHEAVEPLPETGPRDVATLTGAINAMQSRIAAMMSEKDVMLGAIGHDLRTPLTALRLEAEAVEDDERRDALVAQIEALHGQFEAVLELARASRPIAHHQTVAPTELLERLAAERRKAGQDIELAGMDAAPFPGDPAAIARALDNLIDNALRYGETARLSVVGDEHNVTMSVTDDGPGIAADERDSVREPFRRLEGSRNRGTGGHGLGLAIVSAIMRRHHGELVLADRDDGESGLVASLVFPRRLPQS</sequence>
<dbReference type="InterPro" id="IPR036097">
    <property type="entry name" value="HisK_dim/P_sf"/>
</dbReference>
<evidence type="ECO:0000256" key="5">
    <source>
        <dbReference type="ARBA" id="ARBA00022553"/>
    </source>
</evidence>
<evidence type="ECO:0000313" key="13">
    <source>
        <dbReference type="EMBL" id="MCM8558517.1"/>
    </source>
</evidence>
<dbReference type="InterPro" id="IPR005467">
    <property type="entry name" value="His_kinase_dom"/>
</dbReference>